<dbReference type="RefSeq" id="WP_162259097.1">
    <property type="nucleotide sequence ID" value="NZ_JQBQ01000086.1"/>
</dbReference>
<sequence>MTNLHGIKGTAGLAQAISMDIGRKIGIKEIALYCNHYNDSDEVLNARLDGICSGIEGNDVVILQLPSWSGTRYEKRLTERIKYRMPSAHIVIFIHDIEPFMFGNWDDLDQWMPIYNQAEAMIVPTHFMAEYLRGHDCKCPKYVCHYAWDNPSELNELKDSIMQMNRLVQFPSGPSKFKILNSWPSKEVRLHYYSKDKSDNFNLIRHNPMPNQDLILQMHDLGGYGIMWEPPEKLLYWSMNTSMKFGAYMSAGLPVILHKGIAQQELVEKYHLGKAVGSIAEAIDFVKNTDADEYVEMAKNVNKIGNLTRSGYFIRQALIKVVDEALKR</sequence>
<evidence type="ECO:0000313" key="5">
    <source>
        <dbReference type="Proteomes" id="UP000051529"/>
    </source>
</evidence>
<evidence type="ECO:0000256" key="1">
    <source>
        <dbReference type="ARBA" id="ARBA00022679"/>
    </source>
</evidence>
<accession>A0A0R2KBB2</accession>
<evidence type="ECO:0000259" key="3">
    <source>
        <dbReference type="Pfam" id="PF26337"/>
    </source>
</evidence>
<dbReference type="Pfam" id="PF26337">
    <property type="entry name" value="Gtf3_C"/>
    <property type="match status" value="1"/>
</dbReference>
<dbReference type="Proteomes" id="UP000051529">
    <property type="component" value="Unassembled WGS sequence"/>
</dbReference>
<dbReference type="PIRSF" id="PIRSF007023">
    <property type="entry name" value="UDP-Galf_transf"/>
    <property type="match status" value="1"/>
</dbReference>
<keyword evidence="1" id="KW-0808">Transferase</keyword>
<dbReference type="InterPro" id="IPR058591">
    <property type="entry name" value="Gtf3_N"/>
</dbReference>
<dbReference type="PATRIC" id="fig|695563.3.peg.2006"/>
<comment type="caution">
    <text evidence="4">The sequence shown here is derived from an EMBL/GenBank/DDBJ whole genome shotgun (WGS) entry which is preliminary data.</text>
</comment>
<dbReference type="Gene3D" id="3.40.50.2000">
    <property type="entry name" value="Glycogen Phosphorylase B"/>
    <property type="match status" value="2"/>
</dbReference>
<dbReference type="EMBL" id="JQBQ01000086">
    <property type="protein sequence ID" value="KRN83767.1"/>
    <property type="molecule type" value="Genomic_DNA"/>
</dbReference>
<reference evidence="4 5" key="1">
    <citation type="journal article" date="2015" name="Genome Announc.">
        <title>Expanding the biotechnology potential of lactobacilli through comparative genomics of 213 strains and associated genera.</title>
        <authorList>
            <person name="Sun Z."/>
            <person name="Harris H.M."/>
            <person name="McCann A."/>
            <person name="Guo C."/>
            <person name="Argimon S."/>
            <person name="Zhang W."/>
            <person name="Yang X."/>
            <person name="Jeffery I.B."/>
            <person name="Cooney J.C."/>
            <person name="Kagawa T.F."/>
            <person name="Liu W."/>
            <person name="Song Y."/>
            <person name="Salvetti E."/>
            <person name="Wrobel A."/>
            <person name="Rasinkangas P."/>
            <person name="Parkhill J."/>
            <person name="Rea M.C."/>
            <person name="O'Sullivan O."/>
            <person name="Ritari J."/>
            <person name="Douillard F.P."/>
            <person name="Paul Ross R."/>
            <person name="Yang R."/>
            <person name="Briner A.E."/>
            <person name="Felis G.E."/>
            <person name="de Vos W.M."/>
            <person name="Barrangou R."/>
            <person name="Klaenhammer T.R."/>
            <person name="Caufield P.W."/>
            <person name="Cui Y."/>
            <person name="Zhang H."/>
            <person name="O'Toole P.W."/>
        </authorList>
    </citation>
    <scope>NUCLEOTIDE SEQUENCE [LARGE SCALE GENOMIC DNA]</scope>
    <source>
        <strain evidence="4 5">DSM 16698</strain>
    </source>
</reference>
<organism evidence="4 5">
    <name type="scientific">Lactobacillus amylovorus subsp. animalium DSM 16698</name>
    <dbReference type="NCBI Taxonomy" id="695563"/>
    <lineage>
        <taxon>Bacteria</taxon>
        <taxon>Bacillati</taxon>
        <taxon>Bacillota</taxon>
        <taxon>Bacilli</taxon>
        <taxon>Lactobacillales</taxon>
        <taxon>Lactobacillaceae</taxon>
        <taxon>Lactobacillus</taxon>
        <taxon>Lactobacillus amylovorus subsp. animalium</taxon>
    </lineage>
</organism>
<evidence type="ECO:0008006" key="6">
    <source>
        <dbReference type="Google" id="ProtNLM"/>
    </source>
</evidence>
<proteinExistence type="predicted"/>
<dbReference type="AlphaFoldDB" id="A0A0R2KBB2"/>
<gene>
    <name evidence="4" type="ORF">IV44_GL001927</name>
</gene>
<dbReference type="Pfam" id="PF26334">
    <property type="entry name" value="Gtf3_N"/>
    <property type="match status" value="1"/>
</dbReference>
<feature type="domain" description="Glucosyltransferase 3-like N-terminal" evidence="2">
    <location>
        <begin position="6"/>
        <end position="142"/>
    </location>
</feature>
<feature type="domain" description="Glucosyltransferase 3-like C-terminal" evidence="3">
    <location>
        <begin position="169"/>
        <end position="320"/>
    </location>
</feature>
<evidence type="ECO:0000259" key="2">
    <source>
        <dbReference type="Pfam" id="PF26334"/>
    </source>
</evidence>
<protein>
    <recommendedName>
        <fullName evidence="6">Glucosyltransferase 3</fullName>
    </recommendedName>
</protein>
<dbReference type="InterPro" id="IPR058592">
    <property type="entry name" value="Gtf3_C"/>
</dbReference>
<name>A0A0R2KBB2_LACAM</name>
<evidence type="ECO:0000313" key="4">
    <source>
        <dbReference type="EMBL" id="KRN83767.1"/>
    </source>
</evidence>